<evidence type="ECO:0000256" key="1">
    <source>
        <dbReference type="SAM" id="MobiDB-lite"/>
    </source>
</evidence>
<evidence type="ECO:0000313" key="4">
    <source>
        <dbReference type="EMBL" id="TCK22758.1"/>
    </source>
</evidence>
<sequence>MNTRRRITLAVTALAVCGTSAGIAVAGTASAAGTGTCTDTVKVRSEPSKTAPVVGTCEKGQSTRVGATKNGFVQLDEFGGWASEKYVKTGSASQGRTAPNTTDDSDGRRSTSPAGQDRDRDSSAREGSSGQSDSGRTGDRDAPEATGSGGADAVGGLTGR</sequence>
<evidence type="ECO:0000313" key="5">
    <source>
        <dbReference type="Proteomes" id="UP000295560"/>
    </source>
</evidence>
<dbReference type="OrthoDB" id="3579714at2"/>
<feature type="compositionally biased region" description="Polar residues" evidence="1">
    <location>
        <begin position="125"/>
        <end position="135"/>
    </location>
</feature>
<dbReference type="AlphaFoldDB" id="A0A4R1HLB1"/>
<evidence type="ECO:0000259" key="3">
    <source>
        <dbReference type="SMART" id="SM00287"/>
    </source>
</evidence>
<feature type="region of interest" description="Disordered" evidence="1">
    <location>
        <begin position="88"/>
        <end position="160"/>
    </location>
</feature>
<proteinExistence type="predicted"/>
<feature type="compositionally biased region" description="Polar residues" evidence="1">
    <location>
        <begin position="90"/>
        <end position="102"/>
    </location>
</feature>
<accession>A0A4R1HLB1</accession>
<feature type="signal peptide" evidence="2">
    <location>
        <begin position="1"/>
        <end position="31"/>
    </location>
</feature>
<gene>
    <name evidence="4" type="ORF">EV378_6766</name>
</gene>
<keyword evidence="5" id="KW-1185">Reference proteome</keyword>
<dbReference type="RefSeq" id="WP_132431834.1">
    <property type="nucleotide sequence ID" value="NZ_SMFZ01000002.1"/>
</dbReference>
<organism evidence="4 5">
    <name type="scientific">Pseudonocardia endophytica</name>
    <dbReference type="NCBI Taxonomy" id="401976"/>
    <lineage>
        <taxon>Bacteria</taxon>
        <taxon>Bacillati</taxon>
        <taxon>Actinomycetota</taxon>
        <taxon>Actinomycetes</taxon>
        <taxon>Pseudonocardiales</taxon>
        <taxon>Pseudonocardiaceae</taxon>
        <taxon>Pseudonocardia</taxon>
    </lineage>
</organism>
<dbReference type="Proteomes" id="UP000295560">
    <property type="component" value="Unassembled WGS sequence"/>
</dbReference>
<keyword evidence="2" id="KW-0732">Signal</keyword>
<feature type="chain" id="PRO_5020945820" description="SH3b domain-containing protein" evidence="2">
    <location>
        <begin position="32"/>
        <end position="160"/>
    </location>
</feature>
<comment type="caution">
    <text evidence="4">The sequence shown here is derived from an EMBL/GenBank/DDBJ whole genome shotgun (WGS) entry which is preliminary data.</text>
</comment>
<dbReference type="InterPro" id="IPR003646">
    <property type="entry name" value="SH3-like_bac-type"/>
</dbReference>
<feature type="compositionally biased region" description="Gly residues" evidence="1">
    <location>
        <begin position="147"/>
        <end position="160"/>
    </location>
</feature>
<protein>
    <recommendedName>
        <fullName evidence="3">SH3b domain-containing protein</fullName>
    </recommendedName>
</protein>
<reference evidence="4 5" key="1">
    <citation type="submission" date="2019-03" db="EMBL/GenBank/DDBJ databases">
        <title>Sequencing the genomes of 1000 actinobacteria strains.</title>
        <authorList>
            <person name="Klenk H.-P."/>
        </authorList>
    </citation>
    <scope>NUCLEOTIDE SEQUENCE [LARGE SCALE GENOMIC DNA]</scope>
    <source>
        <strain evidence="4 5">DSM 44969</strain>
    </source>
</reference>
<evidence type="ECO:0000256" key="2">
    <source>
        <dbReference type="SAM" id="SignalP"/>
    </source>
</evidence>
<name>A0A4R1HLB1_PSEEN</name>
<dbReference type="EMBL" id="SMFZ01000002">
    <property type="protein sequence ID" value="TCK22758.1"/>
    <property type="molecule type" value="Genomic_DNA"/>
</dbReference>
<dbReference type="Gene3D" id="2.30.30.40">
    <property type="entry name" value="SH3 Domains"/>
    <property type="match status" value="1"/>
</dbReference>
<dbReference type="SMART" id="SM00287">
    <property type="entry name" value="SH3b"/>
    <property type="match status" value="1"/>
</dbReference>
<feature type="domain" description="SH3b" evidence="3">
    <location>
        <begin position="32"/>
        <end position="91"/>
    </location>
</feature>